<dbReference type="AlphaFoldDB" id="A0AAV7N5A0"/>
<name>A0AAV7N5A0_PLEWA</name>
<protein>
    <submittedName>
        <fullName evidence="2">Uncharacterized protein</fullName>
    </submittedName>
</protein>
<organism evidence="2 3">
    <name type="scientific">Pleurodeles waltl</name>
    <name type="common">Iberian ribbed newt</name>
    <dbReference type="NCBI Taxonomy" id="8319"/>
    <lineage>
        <taxon>Eukaryota</taxon>
        <taxon>Metazoa</taxon>
        <taxon>Chordata</taxon>
        <taxon>Craniata</taxon>
        <taxon>Vertebrata</taxon>
        <taxon>Euteleostomi</taxon>
        <taxon>Amphibia</taxon>
        <taxon>Batrachia</taxon>
        <taxon>Caudata</taxon>
        <taxon>Salamandroidea</taxon>
        <taxon>Salamandridae</taxon>
        <taxon>Pleurodelinae</taxon>
        <taxon>Pleurodeles</taxon>
    </lineage>
</organism>
<accession>A0AAV7N5A0</accession>
<proteinExistence type="predicted"/>
<evidence type="ECO:0000256" key="1">
    <source>
        <dbReference type="SAM" id="MobiDB-lite"/>
    </source>
</evidence>
<dbReference type="EMBL" id="JANPWB010000013">
    <property type="protein sequence ID" value="KAJ1109682.1"/>
    <property type="molecule type" value="Genomic_DNA"/>
</dbReference>
<keyword evidence="3" id="KW-1185">Reference proteome</keyword>
<evidence type="ECO:0000313" key="2">
    <source>
        <dbReference type="EMBL" id="KAJ1109682.1"/>
    </source>
</evidence>
<dbReference type="Proteomes" id="UP001066276">
    <property type="component" value="Chromosome 9"/>
</dbReference>
<gene>
    <name evidence="2" type="ORF">NDU88_007042</name>
</gene>
<evidence type="ECO:0000313" key="3">
    <source>
        <dbReference type="Proteomes" id="UP001066276"/>
    </source>
</evidence>
<comment type="caution">
    <text evidence="2">The sequence shown here is derived from an EMBL/GenBank/DDBJ whole genome shotgun (WGS) entry which is preliminary data.</text>
</comment>
<sequence length="170" mass="18774">MLFPARLRVVMAEGVLFFSFPQEVLYCIDNQPQPGPSGLQREQRPSGTRRRRKAYRRSGSPPSEEESHNEKRKAHKAVVYMSDSGTRSTPVTGRGHAEYSESDLASSGSNTSTIILPHVTPGTADGIIEGPDKGLPVSLRQLRDIADTVCPFPGDGGVYEDYYLRMHKIV</sequence>
<feature type="region of interest" description="Disordered" evidence="1">
    <location>
        <begin position="31"/>
        <end position="109"/>
    </location>
</feature>
<reference evidence="2" key="1">
    <citation type="journal article" date="2022" name="bioRxiv">
        <title>Sequencing and chromosome-scale assembly of the giantPleurodeles waltlgenome.</title>
        <authorList>
            <person name="Brown T."/>
            <person name="Elewa A."/>
            <person name="Iarovenko S."/>
            <person name="Subramanian E."/>
            <person name="Araus A.J."/>
            <person name="Petzold A."/>
            <person name="Susuki M."/>
            <person name="Suzuki K.-i.T."/>
            <person name="Hayashi T."/>
            <person name="Toyoda A."/>
            <person name="Oliveira C."/>
            <person name="Osipova E."/>
            <person name="Leigh N.D."/>
            <person name="Simon A."/>
            <person name="Yun M.H."/>
        </authorList>
    </citation>
    <scope>NUCLEOTIDE SEQUENCE</scope>
    <source>
        <strain evidence="2">20211129_DDA</strain>
        <tissue evidence="2">Liver</tissue>
    </source>
</reference>
<feature type="compositionally biased region" description="Basic residues" evidence="1">
    <location>
        <begin position="47"/>
        <end position="56"/>
    </location>
</feature>